<dbReference type="InterPro" id="IPR029472">
    <property type="entry name" value="Copia-like_N"/>
</dbReference>
<sequence>MPETNESGANETGNAYADPYYMANSDHNSSNQQLGIIIFNGENYLNWTRSIRMALGSRNKLGYIDGKLKMPNPGHADYRKWYRNDNAVRGWILASTTTNLDKSLIYLETSKELWDEVKERYG</sequence>
<organism evidence="2 3">
    <name type="scientific">Chenopodium quinoa</name>
    <name type="common">Quinoa</name>
    <dbReference type="NCBI Taxonomy" id="63459"/>
    <lineage>
        <taxon>Eukaryota</taxon>
        <taxon>Viridiplantae</taxon>
        <taxon>Streptophyta</taxon>
        <taxon>Embryophyta</taxon>
        <taxon>Tracheophyta</taxon>
        <taxon>Spermatophyta</taxon>
        <taxon>Magnoliopsida</taxon>
        <taxon>eudicotyledons</taxon>
        <taxon>Gunneridae</taxon>
        <taxon>Pentapetalae</taxon>
        <taxon>Caryophyllales</taxon>
        <taxon>Chenopodiaceae</taxon>
        <taxon>Chenopodioideae</taxon>
        <taxon>Atripliceae</taxon>
        <taxon>Chenopodium</taxon>
    </lineage>
</organism>
<evidence type="ECO:0000313" key="3">
    <source>
        <dbReference type="Proteomes" id="UP000596660"/>
    </source>
</evidence>
<reference evidence="2" key="2">
    <citation type="submission" date="2021-03" db="UniProtKB">
        <authorList>
            <consortium name="EnsemblPlants"/>
        </authorList>
    </citation>
    <scope>IDENTIFICATION</scope>
</reference>
<dbReference type="PANTHER" id="PTHR37610:SF40">
    <property type="entry name" value="OS01G0909600 PROTEIN"/>
    <property type="match status" value="1"/>
</dbReference>
<dbReference type="OMA" id="TISISFM"/>
<dbReference type="PANTHER" id="PTHR37610">
    <property type="entry name" value="CCHC-TYPE DOMAIN-CONTAINING PROTEIN"/>
    <property type="match status" value="1"/>
</dbReference>
<dbReference type="AlphaFoldDB" id="A0A803LBA2"/>
<proteinExistence type="predicted"/>
<dbReference type="Proteomes" id="UP000596660">
    <property type="component" value="Unplaced"/>
</dbReference>
<reference evidence="2" key="1">
    <citation type="journal article" date="2017" name="Nature">
        <title>The genome of Chenopodium quinoa.</title>
        <authorList>
            <person name="Jarvis D.E."/>
            <person name="Ho Y.S."/>
            <person name="Lightfoot D.J."/>
            <person name="Schmoeckel S.M."/>
            <person name="Li B."/>
            <person name="Borm T.J.A."/>
            <person name="Ohyanagi H."/>
            <person name="Mineta K."/>
            <person name="Michell C.T."/>
            <person name="Saber N."/>
            <person name="Kharbatia N.M."/>
            <person name="Rupper R.R."/>
            <person name="Sharp A.R."/>
            <person name="Dally N."/>
            <person name="Boughton B.A."/>
            <person name="Woo Y.H."/>
            <person name="Gao G."/>
            <person name="Schijlen E.G.W.M."/>
            <person name="Guo X."/>
            <person name="Momin A.A."/>
            <person name="Negrao S."/>
            <person name="Al-Babili S."/>
            <person name="Gehring C."/>
            <person name="Roessner U."/>
            <person name="Jung C."/>
            <person name="Murphy K."/>
            <person name="Arold S.T."/>
            <person name="Gojobori T."/>
            <person name="van der Linden C.G."/>
            <person name="van Loo E.N."/>
            <person name="Jellen E.N."/>
            <person name="Maughan P.J."/>
            <person name="Tester M."/>
        </authorList>
    </citation>
    <scope>NUCLEOTIDE SEQUENCE [LARGE SCALE GENOMIC DNA]</scope>
    <source>
        <strain evidence="2">cv. PI 614886</strain>
    </source>
</reference>
<name>A0A803LBA2_CHEQI</name>
<feature type="domain" description="Retrotransposon Copia-like N-terminal" evidence="1">
    <location>
        <begin position="39"/>
        <end position="72"/>
    </location>
</feature>
<keyword evidence="3" id="KW-1185">Reference proteome</keyword>
<dbReference type="Pfam" id="PF14244">
    <property type="entry name" value="Retrotran_gag_3"/>
    <property type="match status" value="1"/>
</dbReference>
<dbReference type="Gramene" id="AUR62009141-RA">
    <property type="protein sequence ID" value="AUR62009141-RA:cds"/>
    <property type="gene ID" value="AUR62009141"/>
</dbReference>
<evidence type="ECO:0000259" key="1">
    <source>
        <dbReference type="Pfam" id="PF14244"/>
    </source>
</evidence>
<protein>
    <recommendedName>
        <fullName evidence="1">Retrotransposon Copia-like N-terminal domain-containing protein</fullName>
    </recommendedName>
</protein>
<evidence type="ECO:0000313" key="2">
    <source>
        <dbReference type="EnsemblPlants" id="AUR62009141-RA:cds"/>
    </source>
</evidence>
<dbReference type="EnsemblPlants" id="AUR62009141-RA">
    <property type="protein sequence ID" value="AUR62009141-RA:cds"/>
    <property type="gene ID" value="AUR62009141"/>
</dbReference>
<accession>A0A803LBA2</accession>